<reference evidence="3" key="1">
    <citation type="submission" date="2019-08" db="EMBL/GenBank/DDBJ databases">
        <authorList>
            <person name="Kucharzyk K."/>
            <person name="Murdoch R.W."/>
            <person name="Higgins S."/>
            <person name="Loffler F."/>
        </authorList>
    </citation>
    <scope>NUCLEOTIDE SEQUENCE</scope>
</reference>
<dbReference type="SUPFAM" id="SSF55785">
    <property type="entry name" value="PYP-like sensor domain (PAS domain)"/>
    <property type="match status" value="1"/>
</dbReference>
<comment type="caution">
    <text evidence="3">The sequence shown here is derived from an EMBL/GenBank/DDBJ whole genome shotgun (WGS) entry which is preliminary data.</text>
</comment>
<feature type="domain" description="Hemerythrin-like" evidence="1">
    <location>
        <begin position="91"/>
        <end position="225"/>
    </location>
</feature>
<evidence type="ECO:0008006" key="4">
    <source>
        <dbReference type="Google" id="ProtNLM"/>
    </source>
</evidence>
<protein>
    <recommendedName>
        <fullName evidence="4">Hemerythrin-like domain-containing protein</fullName>
    </recommendedName>
</protein>
<evidence type="ECO:0000259" key="1">
    <source>
        <dbReference type="Pfam" id="PF01814"/>
    </source>
</evidence>
<gene>
    <name evidence="3" type="ORF">SDC9_14991</name>
</gene>
<dbReference type="Gene3D" id="1.20.120.520">
    <property type="entry name" value="nmb1532 protein domain like"/>
    <property type="match status" value="1"/>
</dbReference>
<dbReference type="InterPro" id="IPR035965">
    <property type="entry name" value="PAS-like_dom_sf"/>
</dbReference>
<accession>A0A644TQP8</accession>
<dbReference type="GO" id="GO:0005886">
    <property type="term" value="C:plasma membrane"/>
    <property type="evidence" value="ECO:0007669"/>
    <property type="project" value="TreeGrafter"/>
</dbReference>
<dbReference type="PANTHER" id="PTHR39966:SF3">
    <property type="entry name" value="DUF438 DOMAIN-CONTAINING PROTEIN"/>
    <property type="match status" value="1"/>
</dbReference>
<dbReference type="AlphaFoldDB" id="A0A644TQP8"/>
<proteinExistence type="predicted"/>
<evidence type="ECO:0000259" key="2">
    <source>
        <dbReference type="Pfam" id="PF04282"/>
    </source>
</evidence>
<organism evidence="3">
    <name type="scientific">bioreactor metagenome</name>
    <dbReference type="NCBI Taxonomy" id="1076179"/>
    <lineage>
        <taxon>unclassified sequences</taxon>
        <taxon>metagenomes</taxon>
        <taxon>ecological metagenomes</taxon>
    </lineage>
</organism>
<dbReference type="EMBL" id="VSSQ01000046">
    <property type="protein sequence ID" value="MPL69255.1"/>
    <property type="molecule type" value="Genomic_DNA"/>
</dbReference>
<name>A0A644TQP8_9ZZZZ</name>
<dbReference type="Pfam" id="PF01814">
    <property type="entry name" value="Hemerythrin"/>
    <property type="match status" value="1"/>
</dbReference>
<evidence type="ECO:0000313" key="3">
    <source>
        <dbReference type="EMBL" id="MPL69255.1"/>
    </source>
</evidence>
<feature type="domain" description="DUF438" evidence="2">
    <location>
        <begin position="15"/>
        <end position="80"/>
    </location>
</feature>
<dbReference type="Pfam" id="PF13596">
    <property type="entry name" value="PAS_10"/>
    <property type="match status" value="1"/>
</dbReference>
<dbReference type="Pfam" id="PF04282">
    <property type="entry name" value="DUF438"/>
    <property type="match status" value="1"/>
</dbReference>
<dbReference type="PANTHER" id="PTHR39966">
    <property type="entry name" value="BLL2471 PROTEIN-RELATED"/>
    <property type="match status" value="1"/>
</dbReference>
<sequence length="408" mass="46958">MSEYINNREHKQEALKEIIRELHQGKPVHEVKAKFDQIAGDLAPAELSLIEQKLINEGLPVTEVQRLCDVHAAVFREALTKNSEVKVETGHPIDVFIAENRALESLIKNEISPILSKLRDASEAEEKALALRLTEKLNLLWDIDKHYSRKENLIFPFVEKYEITGPPKVMWGVDDKIRGLLKESKSLAVHYQAGQKEALIEKIEETLAQIDEMIFKEEKIFFPMALEKLSPDEWYEISEDSDEIGYCLIDQQDAWKPYRERAGVYMRETGGDHASGYVKFDTGLLTPKEIDLIFKHLPVDITYVDKDEIVKFFSATPDRVFARTRTIIGRKVENCHPPASVHVVEQIVNDFKSGTKNHEDFWIKLGDKYVFIRYFAIRDEKGEYIGTVEVTQDIQPIQGISGEKRIMD</sequence>
<dbReference type="InterPro" id="IPR007380">
    <property type="entry name" value="DUF438"/>
</dbReference>
<dbReference type="InterPro" id="IPR012312">
    <property type="entry name" value="Hemerythrin-like"/>
</dbReference>